<dbReference type="EMBL" id="LGUB01000133">
    <property type="protein sequence ID" value="KRH94127.1"/>
    <property type="molecule type" value="Genomic_DNA"/>
</dbReference>
<gene>
    <name evidence="5" type="ORF">M153_3750003110</name>
</gene>
<dbReference type="SUPFAM" id="SSF159468">
    <property type="entry name" value="AtpF-like"/>
    <property type="match status" value="1"/>
</dbReference>
<dbReference type="Gene3D" id="3.40.50.10580">
    <property type="entry name" value="ATPase, V1 complex, subunit F"/>
    <property type="match status" value="1"/>
</dbReference>
<keyword evidence="4" id="KW-0406">Ion transport</keyword>
<evidence type="ECO:0000256" key="4">
    <source>
        <dbReference type="ARBA" id="ARBA00023065"/>
    </source>
</evidence>
<comment type="caution">
    <text evidence="5">The sequence shown here is derived from an EMBL/GenBank/DDBJ whole genome shotgun (WGS) entry which is preliminary data.</text>
</comment>
<dbReference type="GO" id="GO:0046961">
    <property type="term" value="F:proton-transporting ATPase activity, rotational mechanism"/>
    <property type="evidence" value="ECO:0007669"/>
    <property type="project" value="InterPro"/>
</dbReference>
<dbReference type="GO" id="GO:0016020">
    <property type="term" value="C:membrane"/>
    <property type="evidence" value="ECO:0007669"/>
    <property type="project" value="TreeGrafter"/>
</dbReference>
<accession>A0A0R0M3W5</accession>
<keyword evidence="6" id="KW-1185">Reference proteome</keyword>
<evidence type="ECO:0000256" key="3">
    <source>
        <dbReference type="ARBA" id="ARBA00022781"/>
    </source>
</evidence>
<sequence>MEERKKVGLICDEGMITGFIMTGLISDKKDKNFFTVDKQTCEEDLENIFKDLISRQDIAIIFVADFVANKIKHVMDGYKEVVPTIMTIPTKEGNFSEEKKRK</sequence>
<comment type="similarity">
    <text evidence="1">Belongs to the V-ATPase F subunit family.</text>
</comment>
<dbReference type="Proteomes" id="UP000051530">
    <property type="component" value="Unassembled WGS sequence"/>
</dbReference>
<reference evidence="5 6" key="1">
    <citation type="submission" date="2015-07" db="EMBL/GenBank/DDBJ databases">
        <title>The genome of Pseudoloma neurophilia, a relevant intracellular parasite of the zebrafish.</title>
        <authorList>
            <person name="Ndikumana S."/>
            <person name="Pelin A."/>
            <person name="Sanders J."/>
            <person name="Corradi N."/>
        </authorList>
    </citation>
    <scope>NUCLEOTIDE SEQUENCE [LARGE SCALE GENOMIC DNA]</scope>
    <source>
        <strain evidence="5 6">MK1</strain>
    </source>
</reference>
<proteinExistence type="inferred from homology"/>
<evidence type="ECO:0000256" key="2">
    <source>
        <dbReference type="ARBA" id="ARBA00022448"/>
    </source>
</evidence>
<name>A0A0R0M3W5_9MICR</name>
<dbReference type="AlphaFoldDB" id="A0A0R0M3W5"/>
<evidence type="ECO:0000313" key="5">
    <source>
        <dbReference type="EMBL" id="KRH94127.1"/>
    </source>
</evidence>
<protein>
    <submittedName>
        <fullName evidence="5">V-type ATPase, F subunit</fullName>
    </submittedName>
</protein>
<evidence type="ECO:0000313" key="6">
    <source>
        <dbReference type="Proteomes" id="UP000051530"/>
    </source>
</evidence>
<organism evidence="5 6">
    <name type="scientific">Pseudoloma neurophilia</name>
    <dbReference type="NCBI Taxonomy" id="146866"/>
    <lineage>
        <taxon>Eukaryota</taxon>
        <taxon>Fungi</taxon>
        <taxon>Fungi incertae sedis</taxon>
        <taxon>Microsporidia</taxon>
        <taxon>Pseudoloma</taxon>
    </lineage>
</organism>
<dbReference type="Pfam" id="PF01990">
    <property type="entry name" value="ATP-synt_F"/>
    <property type="match status" value="1"/>
</dbReference>
<dbReference type="PANTHER" id="PTHR13861">
    <property type="entry name" value="VACUOLAR ATP SYNTHASE SUBUNIT F"/>
    <property type="match status" value="1"/>
</dbReference>
<keyword evidence="2" id="KW-0813">Transport</keyword>
<dbReference type="OrthoDB" id="10261947at2759"/>
<dbReference type="PANTHER" id="PTHR13861:SF2">
    <property type="entry name" value="V-TYPE PROTON ATPASE SUBUNIT F"/>
    <property type="match status" value="1"/>
</dbReference>
<dbReference type="VEuPathDB" id="MicrosporidiaDB:M153_3750003110"/>
<keyword evidence="3" id="KW-0375">Hydrogen ion transport</keyword>
<evidence type="ECO:0000256" key="1">
    <source>
        <dbReference type="ARBA" id="ARBA00010148"/>
    </source>
</evidence>
<dbReference type="InterPro" id="IPR036906">
    <property type="entry name" value="ATPase_V1_fsu_sf"/>
</dbReference>
<dbReference type="InterPro" id="IPR008218">
    <property type="entry name" value="ATPase_V1-cplx_f_g_su"/>
</dbReference>